<protein>
    <submittedName>
        <fullName evidence="2">Uncharacterized protein</fullName>
    </submittedName>
</protein>
<proteinExistence type="predicted"/>
<evidence type="ECO:0000313" key="2">
    <source>
        <dbReference type="WBParaSite" id="PSU_v2.g17720.t1"/>
    </source>
</evidence>
<dbReference type="Proteomes" id="UP000887577">
    <property type="component" value="Unplaced"/>
</dbReference>
<sequence length="83" mass="9432">MSKNSPSFTPSSRISMFADLTFAISSLQASTNQSIDQKVYLLERELEIIKVKQACFGRVSLKEIDQFIQKVKNVKNEYIASKL</sequence>
<name>A0A914YEJ7_9BILA</name>
<accession>A0A914YEJ7</accession>
<reference evidence="2" key="1">
    <citation type="submission" date="2022-11" db="UniProtKB">
        <authorList>
            <consortium name="WormBaseParasite"/>
        </authorList>
    </citation>
    <scope>IDENTIFICATION</scope>
</reference>
<dbReference type="AlphaFoldDB" id="A0A914YEJ7"/>
<organism evidence="1 2">
    <name type="scientific">Panagrolaimus superbus</name>
    <dbReference type="NCBI Taxonomy" id="310955"/>
    <lineage>
        <taxon>Eukaryota</taxon>
        <taxon>Metazoa</taxon>
        <taxon>Ecdysozoa</taxon>
        <taxon>Nematoda</taxon>
        <taxon>Chromadorea</taxon>
        <taxon>Rhabditida</taxon>
        <taxon>Tylenchina</taxon>
        <taxon>Panagrolaimomorpha</taxon>
        <taxon>Panagrolaimoidea</taxon>
        <taxon>Panagrolaimidae</taxon>
        <taxon>Panagrolaimus</taxon>
    </lineage>
</organism>
<keyword evidence="1" id="KW-1185">Reference proteome</keyword>
<dbReference type="WBParaSite" id="PSU_v2.g17720.t1">
    <property type="protein sequence ID" value="PSU_v2.g17720.t1"/>
    <property type="gene ID" value="PSU_v2.g17720"/>
</dbReference>
<evidence type="ECO:0000313" key="1">
    <source>
        <dbReference type="Proteomes" id="UP000887577"/>
    </source>
</evidence>